<dbReference type="Proteomes" id="UP001194696">
    <property type="component" value="Unassembled WGS sequence"/>
</dbReference>
<evidence type="ECO:0000313" key="3">
    <source>
        <dbReference type="Proteomes" id="UP001194696"/>
    </source>
</evidence>
<sequence>MCPAMLEHATDTKQHTCVNITSTWFPLPPSINQIITLDDSPFGLQKDEGAHPVLFIIAAAFGIAGLAILADPQAISGVTLVKVPEEFSSAHWLPSTNSLDYATPLPSPQIATFARDLNTGSPQLHSQTNINQESSAVIKTDTRHFLNDSQEPTTTAITTAMDCTRRLLNDTHMLGQTEELSMLAGERGVIARSMTVSHTIDSEGSELQKSRSLLVRGSKALPALLQSPKAPKSVRKGRAAHLRLNVPSPTYIASELLPGSTTPTISSAPLQPHFTSAPTSPSTPVSYYSSTSGSSNSLPGSPFSSGGVLCSRRVSLTSPSQGGGGYSNSPTDQRLPAGFASSPVTKAAGRFD</sequence>
<dbReference type="EMBL" id="JAAAIM010000269">
    <property type="protein sequence ID" value="KAG0290867.1"/>
    <property type="molecule type" value="Genomic_DNA"/>
</dbReference>
<feature type="compositionally biased region" description="Low complexity" evidence="1">
    <location>
        <begin position="275"/>
        <end position="307"/>
    </location>
</feature>
<reference evidence="2 3" key="1">
    <citation type="journal article" date="2020" name="Fungal Divers.">
        <title>Resolving the Mortierellaceae phylogeny through synthesis of multi-gene phylogenetics and phylogenomics.</title>
        <authorList>
            <person name="Vandepol N."/>
            <person name="Liber J."/>
            <person name="Desiro A."/>
            <person name="Na H."/>
            <person name="Kennedy M."/>
            <person name="Barry K."/>
            <person name="Grigoriev I.V."/>
            <person name="Miller A.N."/>
            <person name="O'Donnell K."/>
            <person name="Stajich J.E."/>
            <person name="Bonito G."/>
        </authorList>
    </citation>
    <scope>NUCLEOTIDE SEQUENCE [LARGE SCALE GENOMIC DNA]</scope>
    <source>
        <strain evidence="2 3">AD045</strain>
    </source>
</reference>
<evidence type="ECO:0000256" key="1">
    <source>
        <dbReference type="SAM" id="MobiDB-lite"/>
    </source>
</evidence>
<comment type="caution">
    <text evidence="2">The sequence shown here is derived from an EMBL/GenBank/DDBJ whole genome shotgun (WGS) entry which is preliminary data.</text>
</comment>
<feature type="region of interest" description="Disordered" evidence="1">
    <location>
        <begin position="263"/>
        <end position="352"/>
    </location>
</feature>
<name>A0ABQ7K4W2_9FUNG</name>
<organism evidence="2 3">
    <name type="scientific">Linnemannia gamsii</name>
    <dbReference type="NCBI Taxonomy" id="64522"/>
    <lineage>
        <taxon>Eukaryota</taxon>
        <taxon>Fungi</taxon>
        <taxon>Fungi incertae sedis</taxon>
        <taxon>Mucoromycota</taxon>
        <taxon>Mortierellomycotina</taxon>
        <taxon>Mortierellomycetes</taxon>
        <taxon>Mortierellales</taxon>
        <taxon>Mortierellaceae</taxon>
        <taxon>Linnemannia</taxon>
    </lineage>
</organism>
<keyword evidence="3" id="KW-1185">Reference proteome</keyword>
<gene>
    <name evidence="2" type="ORF">BGZ96_005671</name>
</gene>
<accession>A0ABQ7K4W2</accession>
<proteinExistence type="predicted"/>
<evidence type="ECO:0000313" key="2">
    <source>
        <dbReference type="EMBL" id="KAG0290867.1"/>
    </source>
</evidence>
<protein>
    <submittedName>
        <fullName evidence="2">Uncharacterized protein</fullName>
    </submittedName>
</protein>